<evidence type="ECO:0000256" key="1">
    <source>
        <dbReference type="SAM" id="Phobius"/>
    </source>
</evidence>
<name>A0A841C438_9LACT</name>
<evidence type="ECO:0000313" key="3">
    <source>
        <dbReference type="EMBL" id="MBB5888696.1"/>
    </source>
</evidence>
<dbReference type="AlphaFoldDB" id="A0A841C438"/>
<comment type="caution">
    <text evidence="3">The sequence shown here is derived from an EMBL/GenBank/DDBJ whole genome shotgun (WGS) entry which is preliminary data.</text>
</comment>
<reference evidence="3 4" key="1">
    <citation type="submission" date="2020-08" db="EMBL/GenBank/DDBJ databases">
        <title>Genomic Encyclopedia of Type Strains, Phase IV (KMG-IV): sequencing the most valuable type-strain genomes for metagenomic binning, comparative biology and taxonomic classification.</title>
        <authorList>
            <person name="Goeker M."/>
        </authorList>
    </citation>
    <scope>NUCLEOTIDE SEQUENCE [LARGE SCALE GENOMIC DNA]</scope>
    <source>
        <strain evidence="3 4">DSM 14925</strain>
    </source>
</reference>
<evidence type="ECO:0000313" key="4">
    <source>
        <dbReference type="Proteomes" id="UP000562464"/>
    </source>
</evidence>
<keyword evidence="1" id="KW-0812">Transmembrane</keyword>
<dbReference type="Proteomes" id="UP000562464">
    <property type="component" value="Unassembled WGS sequence"/>
</dbReference>
<keyword evidence="1" id="KW-1133">Transmembrane helix</keyword>
<dbReference type="PROSITE" id="PS50850">
    <property type="entry name" value="MFS"/>
    <property type="match status" value="1"/>
</dbReference>
<keyword evidence="1" id="KW-0472">Membrane</keyword>
<dbReference type="InterPro" id="IPR020846">
    <property type="entry name" value="MFS_dom"/>
</dbReference>
<gene>
    <name evidence="3" type="ORF">HNQ37_001609</name>
</gene>
<proteinExistence type="predicted"/>
<organism evidence="3 4">
    <name type="scientific">Lactovum miscens</name>
    <dbReference type="NCBI Taxonomy" id="190387"/>
    <lineage>
        <taxon>Bacteria</taxon>
        <taxon>Bacillati</taxon>
        <taxon>Bacillota</taxon>
        <taxon>Bacilli</taxon>
        <taxon>Lactobacillales</taxon>
        <taxon>Streptococcaceae</taxon>
        <taxon>Lactovum</taxon>
    </lineage>
</organism>
<evidence type="ECO:0000259" key="2">
    <source>
        <dbReference type="PROSITE" id="PS50850"/>
    </source>
</evidence>
<feature type="domain" description="Major facilitator superfamily (MFS) profile" evidence="2">
    <location>
        <begin position="1"/>
        <end position="43"/>
    </location>
</feature>
<dbReference type="EMBL" id="JACHHV010000041">
    <property type="protein sequence ID" value="MBB5888696.1"/>
    <property type="molecule type" value="Genomic_DNA"/>
</dbReference>
<protein>
    <submittedName>
        <fullName evidence="3">Putative membrane protein</fullName>
    </submittedName>
</protein>
<feature type="transmembrane region" description="Helical" evidence="1">
    <location>
        <begin position="12"/>
        <end position="42"/>
    </location>
</feature>
<accession>A0A841C438</accession>
<sequence>MLVLVDSFWAYGWILASLIAYFIIPFLGWRVAMVMASLFALYS</sequence>
<dbReference type="GO" id="GO:0022857">
    <property type="term" value="F:transmembrane transporter activity"/>
    <property type="evidence" value="ECO:0007669"/>
    <property type="project" value="InterPro"/>
</dbReference>
<keyword evidence="4" id="KW-1185">Reference proteome</keyword>